<dbReference type="Proteomes" id="UP001254608">
    <property type="component" value="Unassembled WGS sequence"/>
</dbReference>
<dbReference type="SUPFAM" id="SSF55811">
    <property type="entry name" value="Nudix"/>
    <property type="match status" value="1"/>
</dbReference>
<evidence type="ECO:0000313" key="6">
    <source>
        <dbReference type="EMBL" id="MDT0497548.1"/>
    </source>
</evidence>
<dbReference type="PROSITE" id="PS51462">
    <property type="entry name" value="NUDIX"/>
    <property type="match status" value="1"/>
</dbReference>
<keyword evidence="3 6" id="KW-0378">Hydrolase</keyword>
<dbReference type="PIRSF" id="PIRSF037599">
    <property type="entry name" value="GDPMH"/>
    <property type="match status" value="1"/>
</dbReference>
<reference evidence="6 7" key="1">
    <citation type="submission" date="2023-09" db="EMBL/GenBank/DDBJ databases">
        <authorList>
            <person name="Rey-Velasco X."/>
        </authorList>
    </citation>
    <scope>NUCLEOTIDE SEQUENCE [LARGE SCALE GENOMIC DNA]</scope>
    <source>
        <strain evidence="6 7">W345</strain>
    </source>
</reference>
<gene>
    <name evidence="6" type="ORF">RM530_09255</name>
</gene>
<dbReference type="Pfam" id="PF00293">
    <property type="entry name" value="NUDIX"/>
    <property type="match status" value="1"/>
</dbReference>
<protein>
    <submittedName>
        <fullName evidence="6">GDP-mannose mannosyl hydrolase</fullName>
        <ecNumber evidence="6">3.2.1.42</ecNumber>
    </submittedName>
</protein>
<keyword evidence="7" id="KW-1185">Reference proteome</keyword>
<evidence type="ECO:0000256" key="3">
    <source>
        <dbReference type="ARBA" id="ARBA00022801"/>
    </source>
</evidence>
<evidence type="ECO:0000259" key="5">
    <source>
        <dbReference type="PROSITE" id="PS51462"/>
    </source>
</evidence>
<keyword evidence="4" id="KW-0460">Magnesium</keyword>
<dbReference type="EMBL" id="JAVRIC010000011">
    <property type="protein sequence ID" value="MDT0497548.1"/>
    <property type="molecule type" value="Genomic_DNA"/>
</dbReference>
<dbReference type="PANTHER" id="PTHR43046:SF12">
    <property type="entry name" value="GDP-MANNOSE MANNOSYL HYDROLASE"/>
    <property type="match status" value="1"/>
</dbReference>
<evidence type="ECO:0000313" key="7">
    <source>
        <dbReference type="Proteomes" id="UP001254608"/>
    </source>
</evidence>
<dbReference type="NCBIfam" id="NF011963">
    <property type="entry name" value="PRK15434.1"/>
    <property type="match status" value="1"/>
</dbReference>
<accession>A0ABU2WJ23</accession>
<keyword evidence="6" id="KW-0326">Glycosidase</keyword>
<organism evidence="6 7">
    <name type="scientific">Banduia mediterranea</name>
    <dbReference type="NCBI Taxonomy" id="3075609"/>
    <lineage>
        <taxon>Bacteria</taxon>
        <taxon>Pseudomonadati</taxon>
        <taxon>Pseudomonadota</taxon>
        <taxon>Gammaproteobacteria</taxon>
        <taxon>Nevskiales</taxon>
        <taxon>Algiphilaceae</taxon>
        <taxon>Banduia</taxon>
    </lineage>
</organism>
<dbReference type="PANTHER" id="PTHR43046">
    <property type="entry name" value="GDP-MANNOSE MANNOSYL HYDROLASE"/>
    <property type="match status" value="1"/>
</dbReference>
<dbReference type="RefSeq" id="WP_311364941.1">
    <property type="nucleotide sequence ID" value="NZ_JAVRIC010000011.1"/>
</dbReference>
<name>A0ABU2WJ23_9GAMM</name>
<comment type="cofactor">
    <cofactor evidence="1">
        <name>Mg(2+)</name>
        <dbReference type="ChEBI" id="CHEBI:18420"/>
    </cofactor>
</comment>
<dbReference type="InterPro" id="IPR015797">
    <property type="entry name" value="NUDIX_hydrolase-like_dom_sf"/>
</dbReference>
<keyword evidence="2" id="KW-0479">Metal-binding</keyword>
<dbReference type="InterPro" id="IPR000086">
    <property type="entry name" value="NUDIX_hydrolase_dom"/>
</dbReference>
<proteinExistence type="predicted"/>
<dbReference type="Gene3D" id="3.90.79.10">
    <property type="entry name" value="Nucleoside Triphosphate Pyrophosphohydrolase"/>
    <property type="match status" value="1"/>
</dbReference>
<dbReference type="CDD" id="cd03430">
    <property type="entry name" value="NUDIX_GDPMH_NudD"/>
    <property type="match status" value="1"/>
</dbReference>
<dbReference type="InterPro" id="IPR033715">
    <property type="entry name" value="GDPMH"/>
</dbReference>
<sequence>MSETGPPAMLSRAAFLDVVRDAPLVSIDLIVRDAAGRVLLGLRRNEPARDFWFVPGGRVLKNEPLEAAFGRLTASELGRAKQRSDARFLGVYEHVYDNNAGERPGFGTHYVVLGYELRLEAGLELPPEQHSDYRWCGVAALLSDDRVHANTKAYFVD</sequence>
<evidence type="ECO:0000256" key="1">
    <source>
        <dbReference type="ARBA" id="ARBA00001946"/>
    </source>
</evidence>
<evidence type="ECO:0000256" key="2">
    <source>
        <dbReference type="ARBA" id="ARBA00022723"/>
    </source>
</evidence>
<dbReference type="EC" id="3.2.1.42" evidence="6"/>
<comment type="caution">
    <text evidence="6">The sequence shown here is derived from an EMBL/GenBank/DDBJ whole genome shotgun (WGS) entry which is preliminary data.</text>
</comment>
<feature type="domain" description="Nudix hydrolase" evidence="5">
    <location>
        <begin position="20"/>
        <end position="157"/>
    </location>
</feature>
<evidence type="ECO:0000256" key="4">
    <source>
        <dbReference type="ARBA" id="ARBA00022842"/>
    </source>
</evidence>
<dbReference type="GO" id="GO:0047917">
    <property type="term" value="F:GDP-glucosidase activity"/>
    <property type="evidence" value="ECO:0007669"/>
    <property type="project" value="UniProtKB-EC"/>
</dbReference>